<evidence type="ECO:0000313" key="4">
    <source>
        <dbReference type="EMBL" id="KAF2711872.1"/>
    </source>
</evidence>
<reference evidence="4" key="1">
    <citation type="journal article" date="2020" name="Stud. Mycol.">
        <title>101 Dothideomycetes genomes: a test case for predicting lifestyles and emergence of pathogens.</title>
        <authorList>
            <person name="Haridas S."/>
            <person name="Albert R."/>
            <person name="Binder M."/>
            <person name="Bloem J."/>
            <person name="Labutti K."/>
            <person name="Salamov A."/>
            <person name="Andreopoulos B."/>
            <person name="Baker S."/>
            <person name="Barry K."/>
            <person name="Bills G."/>
            <person name="Bluhm B."/>
            <person name="Cannon C."/>
            <person name="Castanera R."/>
            <person name="Culley D."/>
            <person name="Daum C."/>
            <person name="Ezra D."/>
            <person name="Gonzalez J."/>
            <person name="Henrissat B."/>
            <person name="Kuo A."/>
            <person name="Liang C."/>
            <person name="Lipzen A."/>
            <person name="Lutzoni F."/>
            <person name="Magnuson J."/>
            <person name="Mondo S."/>
            <person name="Nolan M."/>
            <person name="Ohm R."/>
            <person name="Pangilinan J."/>
            <person name="Park H.-J."/>
            <person name="Ramirez L."/>
            <person name="Alfaro M."/>
            <person name="Sun H."/>
            <person name="Tritt A."/>
            <person name="Yoshinaga Y."/>
            <person name="Zwiers L.-H."/>
            <person name="Turgeon B."/>
            <person name="Goodwin S."/>
            <person name="Spatafora J."/>
            <person name="Crous P."/>
            <person name="Grigoriev I."/>
        </authorList>
    </citation>
    <scope>NUCLEOTIDE SEQUENCE</scope>
    <source>
        <strain evidence="4">CBS 279.74</strain>
    </source>
</reference>
<keyword evidence="2" id="KW-0843">Virulence</keyword>
<sequence length="238" mass="25770">MLFNIQNLVLGLAVASTSVSAAPLLKSRAVIDHDAVVGFPEAVPDGLEGELMLRYKPFLKVVNGCVPFPVVNANGDTGGGLKPTGSAESGCSSSPGQIYARAANYNGLYAIMYSWYMPKDSPSDGLGHRHDWENAIVWLSDLSEDAELRGVAISAHGDYDKLTEPHLSGDRPRIGYKSSWPVDHQLIDETEEGGEQPLVSWQCMTEEARVAISTTDFGSARTSLSDANFEYYLEKGQI</sequence>
<dbReference type="PANTHER" id="PTHR33657">
    <property type="entry name" value="DOMAIN PROTEIN, PUTATIVE (AFU_ORTHOLOGUE AFUA_5G00600)-RELATED"/>
    <property type="match status" value="1"/>
</dbReference>
<evidence type="ECO:0000313" key="5">
    <source>
        <dbReference type="Proteomes" id="UP000799428"/>
    </source>
</evidence>
<feature type="signal peptide" evidence="3">
    <location>
        <begin position="1"/>
        <end position="21"/>
    </location>
</feature>
<protein>
    <submittedName>
        <fullName evidence="4">25 kDa protein elicitor</fullName>
    </submittedName>
</protein>
<dbReference type="Pfam" id="PF05630">
    <property type="entry name" value="NPP1"/>
    <property type="match status" value="1"/>
</dbReference>
<dbReference type="PANTHER" id="PTHR33657:SF8">
    <property type="entry name" value="DOMAIN PROTEIN, PUTATIVE (AFU_ORTHOLOGUE AFUA_5G00600)-RELATED"/>
    <property type="match status" value="1"/>
</dbReference>
<accession>A0A6G1KHB1</accession>
<keyword evidence="5" id="KW-1185">Reference proteome</keyword>
<evidence type="ECO:0000256" key="2">
    <source>
        <dbReference type="ARBA" id="ARBA00023026"/>
    </source>
</evidence>
<dbReference type="InterPro" id="IPR008701">
    <property type="entry name" value="NPP1"/>
</dbReference>
<proteinExistence type="inferred from homology"/>
<dbReference type="PIRSF" id="PIRSF029958">
    <property type="entry name" value="Necrosis-inducing_protein"/>
    <property type="match status" value="1"/>
</dbReference>
<keyword evidence="3" id="KW-0732">Signal</keyword>
<name>A0A6G1KHB1_9PLEO</name>
<dbReference type="EMBL" id="MU005767">
    <property type="protein sequence ID" value="KAF2711872.1"/>
    <property type="molecule type" value="Genomic_DNA"/>
</dbReference>
<gene>
    <name evidence="4" type="ORF">K504DRAFT_500511</name>
</gene>
<comment type="similarity">
    <text evidence="1">Belongs to the Necrosis inducing protein (NPP1) family.</text>
</comment>
<dbReference type="OrthoDB" id="89086at2759"/>
<feature type="chain" id="PRO_5026169319" evidence="3">
    <location>
        <begin position="22"/>
        <end position="238"/>
    </location>
</feature>
<evidence type="ECO:0000256" key="1">
    <source>
        <dbReference type="ARBA" id="ARBA00009520"/>
    </source>
</evidence>
<evidence type="ECO:0000256" key="3">
    <source>
        <dbReference type="SAM" id="SignalP"/>
    </source>
</evidence>
<organism evidence="4 5">
    <name type="scientific">Pleomassaria siparia CBS 279.74</name>
    <dbReference type="NCBI Taxonomy" id="1314801"/>
    <lineage>
        <taxon>Eukaryota</taxon>
        <taxon>Fungi</taxon>
        <taxon>Dikarya</taxon>
        <taxon>Ascomycota</taxon>
        <taxon>Pezizomycotina</taxon>
        <taxon>Dothideomycetes</taxon>
        <taxon>Pleosporomycetidae</taxon>
        <taxon>Pleosporales</taxon>
        <taxon>Pleomassariaceae</taxon>
        <taxon>Pleomassaria</taxon>
    </lineage>
</organism>
<dbReference type="AlphaFoldDB" id="A0A6G1KHB1"/>
<dbReference type="Proteomes" id="UP000799428">
    <property type="component" value="Unassembled WGS sequence"/>
</dbReference>